<dbReference type="AlphaFoldDB" id="A0AAD9KLU1"/>
<reference evidence="1" key="1">
    <citation type="journal article" date="2023" name="Mol. Biol. Evol.">
        <title>Third-Generation Sequencing Reveals the Adaptive Role of the Epigenome in Three Deep-Sea Polychaetes.</title>
        <authorList>
            <person name="Perez M."/>
            <person name="Aroh O."/>
            <person name="Sun Y."/>
            <person name="Lan Y."/>
            <person name="Juniper S.K."/>
            <person name="Young C.R."/>
            <person name="Angers B."/>
            <person name="Qian P.Y."/>
        </authorList>
    </citation>
    <scope>NUCLEOTIDE SEQUENCE</scope>
    <source>
        <strain evidence="1">R07B-5</strain>
    </source>
</reference>
<dbReference type="EMBL" id="JAODUO010000858">
    <property type="protein sequence ID" value="KAK2173661.1"/>
    <property type="molecule type" value="Genomic_DNA"/>
</dbReference>
<protein>
    <submittedName>
        <fullName evidence="1">Uncharacterized protein</fullName>
    </submittedName>
</protein>
<evidence type="ECO:0000313" key="1">
    <source>
        <dbReference type="EMBL" id="KAK2173661.1"/>
    </source>
</evidence>
<evidence type="ECO:0000313" key="2">
    <source>
        <dbReference type="Proteomes" id="UP001209878"/>
    </source>
</evidence>
<comment type="caution">
    <text evidence="1">The sequence shown here is derived from an EMBL/GenBank/DDBJ whole genome shotgun (WGS) entry which is preliminary data.</text>
</comment>
<name>A0AAD9KLU1_RIDPI</name>
<sequence length="252" mass="27980">MADLAVIEATTGERCGNVKAPPVINFVKSLFVGASDTRTLERATLGVRRKPAANWTLFSESATATNDYNLQRNSVRGHYSGQSTASADLRSLRESTHERGACQWSFLRWLQRVVAGIVRRRALAESRERLASSSLQIKEGDWEAVASRIDSGCRVNAFRPLRSKQRPPSVTRRDCSACEATRWCRLERATAECTSRASVIAAACLRSFSRQADVTCELARQATDGRARYGYSFTTCTYLSARVCDTDVFGYK</sequence>
<keyword evidence="2" id="KW-1185">Reference proteome</keyword>
<organism evidence="1 2">
    <name type="scientific">Ridgeia piscesae</name>
    <name type="common">Tubeworm</name>
    <dbReference type="NCBI Taxonomy" id="27915"/>
    <lineage>
        <taxon>Eukaryota</taxon>
        <taxon>Metazoa</taxon>
        <taxon>Spiralia</taxon>
        <taxon>Lophotrochozoa</taxon>
        <taxon>Annelida</taxon>
        <taxon>Polychaeta</taxon>
        <taxon>Sedentaria</taxon>
        <taxon>Canalipalpata</taxon>
        <taxon>Sabellida</taxon>
        <taxon>Siboglinidae</taxon>
        <taxon>Ridgeia</taxon>
    </lineage>
</organism>
<proteinExistence type="predicted"/>
<accession>A0AAD9KLU1</accession>
<dbReference type="Proteomes" id="UP001209878">
    <property type="component" value="Unassembled WGS sequence"/>
</dbReference>
<gene>
    <name evidence="1" type="ORF">NP493_858g00022</name>
</gene>